<keyword evidence="3" id="KW-1185">Reference proteome</keyword>
<gene>
    <name evidence="2" type="ORF">FRACYDRAFT_271427</name>
</gene>
<feature type="compositionally biased region" description="Acidic residues" evidence="1">
    <location>
        <begin position="39"/>
        <end position="54"/>
    </location>
</feature>
<organism evidence="2 3">
    <name type="scientific">Fragilariopsis cylindrus CCMP1102</name>
    <dbReference type="NCBI Taxonomy" id="635003"/>
    <lineage>
        <taxon>Eukaryota</taxon>
        <taxon>Sar</taxon>
        <taxon>Stramenopiles</taxon>
        <taxon>Ochrophyta</taxon>
        <taxon>Bacillariophyta</taxon>
        <taxon>Bacillariophyceae</taxon>
        <taxon>Bacillariophycidae</taxon>
        <taxon>Bacillariales</taxon>
        <taxon>Bacillariaceae</taxon>
        <taxon>Fragilariopsis</taxon>
    </lineage>
</organism>
<evidence type="ECO:0000313" key="3">
    <source>
        <dbReference type="Proteomes" id="UP000095751"/>
    </source>
</evidence>
<name>A0A1E7ETN5_9STRA</name>
<proteinExistence type="predicted"/>
<reference evidence="2 3" key="1">
    <citation type="submission" date="2016-09" db="EMBL/GenBank/DDBJ databases">
        <title>Extensive genetic diversity and differential bi-allelic expression allows diatom success in the polar Southern Ocean.</title>
        <authorList>
            <consortium name="DOE Joint Genome Institute"/>
            <person name="Mock T."/>
            <person name="Otillar R.P."/>
            <person name="Strauss J."/>
            <person name="Dupont C."/>
            <person name="Frickenhaus S."/>
            <person name="Maumus F."/>
            <person name="Mcmullan M."/>
            <person name="Sanges R."/>
            <person name="Schmutz J."/>
            <person name="Toseland A."/>
            <person name="Valas R."/>
            <person name="Veluchamy A."/>
            <person name="Ward B.J."/>
            <person name="Allen A."/>
            <person name="Barry K."/>
            <person name="Falciatore A."/>
            <person name="Ferrante M."/>
            <person name="Fortunato A.E."/>
            <person name="Gloeckner G."/>
            <person name="Gruber A."/>
            <person name="Hipkin R."/>
            <person name="Janech M."/>
            <person name="Kroth P."/>
            <person name="Leese F."/>
            <person name="Lindquist E."/>
            <person name="Lyon B.R."/>
            <person name="Martin J."/>
            <person name="Mayer C."/>
            <person name="Parker M."/>
            <person name="Quesneville H."/>
            <person name="Raymond J."/>
            <person name="Uhlig C."/>
            <person name="Valentin K.U."/>
            <person name="Worden A.Z."/>
            <person name="Armbrust E.V."/>
            <person name="Bowler C."/>
            <person name="Green B."/>
            <person name="Moulton V."/>
            <person name="Van Oosterhout C."/>
            <person name="Grigoriev I."/>
        </authorList>
    </citation>
    <scope>NUCLEOTIDE SEQUENCE [LARGE SCALE GENOMIC DNA]</scope>
    <source>
        <strain evidence="2 3">CCMP1102</strain>
    </source>
</reference>
<dbReference type="AlphaFoldDB" id="A0A1E7ETN5"/>
<dbReference type="KEGG" id="fcy:FRACYDRAFT_271427"/>
<dbReference type="EMBL" id="KV784376">
    <property type="protein sequence ID" value="OEU09229.1"/>
    <property type="molecule type" value="Genomic_DNA"/>
</dbReference>
<accession>A0A1E7ETN5</accession>
<sequence>MKRSRSSVSSAFDMGDFIKASQQVEETIAFPTIEWPSLDYDDNSDDSSSSDDSDSFSFSRITKDDDDDDSENNDFFQQQPSRKRLCRGLTRCDRSCNLSSLFEMAITSERRGSNGSLS</sequence>
<evidence type="ECO:0000256" key="1">
    <source>
        <dbReference type="SAM" id="MobiDB-lite"/>
    </source>
</evidence>
<dbReference type="InParanoid" id="A0A1E7ETN5"/>
<evidence type="ECO:0000313" key="2">
    <source>
        <dbReference type="EMBL" id="OEU09229.1"/>
    </source>
</evidence>
<feature type="region of interest" description="Disordered" evidence="1">
    <location>
        <begin position="35"/>
        <end position="79"/>
    </location>
</feature>
<dbReference type="OrthoDB" id="52528at2759"/>
<protein>
    <submittedName>
        <fullName evidence="2">Uncharacterized protein</fullName>
    </submittedName>
</protein>
<dbReference type="Proteomes" id="UP000095751">
    <property type="component" value="Unassembled WGS sequence"/>
</dbReference>